<dbReference type="EMBL" id="PZQS01000004">
    <property type="protein sequence ID" value="PVD31248.1"/>
    <property type="molecule type" value="Genomic_DNA"/>
</dbReference>
<dbReference type="Proteomes" id="UP000245119">
    <property type="component" value="Linkage Group LG4"/>
</dbReference>
<feature type="transmembrane region" description="Helical" evidence="1">
    <location>
        <begin position="20"/>
        <end position="40"/>
    </location>
</feature>
<sequence length="84" mass="9571">MTEIVSTSFTTVTTTDTRRPVTMATACFLLLLLLSLRVHGTCRFPEFLQRDDPWAASYTEGRLVVYVKGTYMSISQQHTTYTRS</sequence>
<evidence type="ECO:0000256" key="1">
    <source>
        <dbReference type="SAM" id="Phobius"/>
    </source>
</evidence>
<organism evidence="2 3">
    <name type="scientific">Pomacea canaliculata</name>
    <name type="common">Golden apple snail</name>
    <dbReference type="NCBI Taxonomy" id="400727"/>
    <lineage>
        <taxon>Eukaryota</taxon>
        <taxon>Metazoa</taxon>
        <taxon>Spiralia</taxon>
        <taxon>Lophotrochozoa</taxon>
        <taxon>Mollusca</taxon>
        <taxon>Gastropoda</taxon>
        <taxon>Caenogastropoda</taxon>
        <taxon>Architaenioglossa</taxon>
        <taxon>Ampullarioidea</taxon>
        <taxon>Ampullariidae</taxon>
        <taxon>Pomacea</taxon>
    </lineage>
</organism>
<keyword evidence="1" id="KW-1133">Transmembrane helix</keyword>
<evidence type="ECO:0000313" key="3">
    <source>
        <dbReference type="Proteomes" id="UP000245119"/>
    </source>
</evidence>
<keyword evidence="3" id="KW-1185">Reference proteome</keyword>
<dbReference type="AlphaFoldDB" id="A0A2T7PCW4"/>
<evidence type="ECO:0000313" key="2">
    <source>
        <dbReference type="EMBL" id="PVD31248.1"/>
    </source>
</evidence>
<gene>
    <name evidence="2" type="ORF">C0Q70_06660</name>
</gene>
<name>A0A2T7PCW4_POMCA</name>
<keyword evidence="1" id="KW-0472">Membrane</keyword>
<reference evidence="2 3" key="1">
    <citation type="submission" date="2018-04" db="EMBL/GenBank/DDBJ databases">
        <title>The genome of golden apple snail Pomacea canaliculata provides insight into stress tolerance and invasive adaptation.</title>
        <authorList>
            <person name="Liu C."/>
            <person name="Liu B."/>
            <person name="Ren Y."/>
            <person name="Zhang Y."/>
            <person name="Wang H."/>
            <person name="Li S."/>
            <person name="Jiang F."/>
            <person name="Yin L."/>
            <person name="Zhang G."/>
            <person name="Qian W."/>
            <person name="Fan W."/>
        </authorList>
    </citation>
    <scope>NUCLEOTIDE SEQUENCE [LARGE SCALE GENOMIC DNA]</scope>
    <source>
        <strain evidence="2">SZHN2017</strain>
        <tissue evidence="2">Muscle</tissue>
    </source>
</reference>
<keyword evidence="1" id="KW-0812">Transmembrane</keyword>
<proteinExistence type="predicted"/>
<comment type="caution">
    <text evidence="2">The sequence shown here is derived from an EMBL/GenBank/DDBJ whole genome shotgun (WGS) entry which is preliminary data.</text>
</comment>
<accession>A0A2T7PCW4</accession>
<protein>
    <submittedName>
        <fullName evidence="2">Uncharacterized protein</fullName>
    </submittedName>
</protein>